<sequence>MLPNKNDNSYSFYNKNSRSQITLIITKILEFVNLKLVETLSQQIFSNMTVATVTSATFE</sequence>
<comment type="caution">
    <text evidence="1">The sequence shown here is derived from an EMBL/GenBank/DDBJ whole genome shotgun (WGS) entry which is preliminary data.</text>
</comment>
<keyword evidence="2" id="KW-1185">Reference proteome</keyword>
<evidence type="ECO:0000313" key="2">
    <source>
        <dbReference type="Proteomes" id="UP000642094"/>
    </source>
</evidence>
<dbReference type="EMBL" id="JACJQB010000047">
    <property type="protein sequence ID" value="MBD2189668.1"/>
    <property type="molecule type" value="Genomic_DNA"/>
</dbReference>
<name>A0ABR8A0D8_9CYAN</name>
<proteinExistence type="predicted"/>
<accession>A0ABR8A0D8</accession>
<evidence type="ECO:0000313" key="1">
    <source>
        <dbReference type="EMBL" id="MBD2189668.1"/>
    </source>
</evidence>
<gene>
    <name evidence="1" type="ORF">H6F41_16155</name>
</gene>
<organism evidence="1 2">
    <name type="scientific">Pseudanabaena mucicola FACHB-723</name>
    <dbReference type="NCBI Taxonomy" id="2692860"/>
    <lineage>
        <taxon>Bacteria</taxon>
        <taxon>Bacillati</taxon>
        <taxon>Cyanobacteriota</taxon>
        <taxon>Cyanophyceae</taxon>
        <taxon>Pseudanabaenales</taxon>
        <taxon>Pseudanabaenaceae</taxon>
        <taxon>Pseudanabaena</taxon>
    </lineage>
</organism>
<reference evidence="1 2" key="1">
    <citation type="journal article" date="2020" name="ISME J.">
        <title>Comparative genomics reveals insights into cyanobacterial evolution and habitat adaptation.</title>
        <authorList>
            <person name="Chen M.Y."/>
            <person name="Teng W.K."/>
            <person name="Zhao L."/>
            <person name="Hu C.X."/>
            <person name="Zhou Y.K."/>
            <person name="Han B.P."/>
            <person name="Song L.R."/>
            <person name="Shu W.S."/>
        </authorList>
    </citation>
    <scope>NUCLEOTIDE SEQUENCE [LARGE SCALE GENOMIC DNA]</scope>
    <source>
        <strain evidence="1 2">FACHB-723</strain>
    </source>
</reference>
<dbReference type="Proteomes" id="UP000642094">
    <property type="component" value="Unassembled WGS sequence"/>
</dbReference>
<protein>
    <submittedName>
        <fullName evidence="1">Uncharacterized protein</fullName>
    </submittedName>
</protein>